<evidence type="ECO:0000256" key="4">
    <source>
        <dbReference type="PROSITE-ProRule" id="PRU00175"/>
    </source>
</evidence>
<protein>
    <recommendedName>
        <fullName evidence="6">RING-type domain-containing protein</fullName>
    </recommendedName>
</protein>
<keyword evidence="8" id="KW-1185">Reference proteome</keyword>
<dbReference type="GO" id="GO:0008270">
    <property type="term" value="F:zinc ion binding"/>
    <property type="evidence" value="ECO:0007669"/>
    <property type="project" value="UniProtKB-KW"/>
</dbReference>
<sequence length="160" mass="18128">MYSELECGICYRTYTAGRRCPRELHCKHSFCESCLLVLYRHLGSPEARLEADRFIVCPLCRQTTSISGEGGVRSELRVDECALERLLAAGVLEEEGQHEDGCDDNEEATLPETPGEESDPSLGARRGPPRRFWRKVWRKIVGKSARDDLKNIAMMSCLMF</sequence>
<accession>A0A3Q3Q4C1</accession>
<dbReference type="SUPFAM" id="SSF57850">
    <property type="entry name" value="RING/U-box"/>
    <property type="match status" value="1"/>
</dbReference>
<dbReference type="AlphaFoldDB" id="A0A3Q3Q4C1"/>
<dbReference type="InterPro" id="IPR027370">
    <property type="entry name" value="Znf-RING_euk"/>
</dbReference>
<keyword evidence="3" id="KW-0862">Zinc</keyword>
<feature type="compositionally biased region" description="Acidic residues" evidence="5">
    <location>
        <begin position="94"/>
        <end position="119"/>
    </location>
</feature>
<dbReference type="Ensembl" id="ENSMALT00000004178.1">
    <property type="protein sequence ID" value="ENSMALP00000004075.1"/>
    <property type="gene ID" value="ENSMALG00000002977.1"/>
</dbReference>
<dbReference type="Gene3D" id="3.30.40.10">
    <property type="entry name" value="Zinc/RING finger domain, C3HC4 (zinc finger)"/>
    <property type="match status" value="1"/>
</dbReference>
<evidence type="ECO:0000256" key="1">
    <source>
        <dbReference type="ARBA" id="ARBA00022723"/>
    </source>
</evidence>
<evidence type="ECO:0000313" key="7">
    <source>
        <dbReference type="Ensembl" id="ENSMALP00000004075.1"/>
    </source>
</evidence>
<name>A0A3Q3Q4C1_MONAL</name>
<feature type="region of interest" description="Disordered" evidence="5">
    <location>
        <begin position="94"/>
        <end position="127"/>
    </location>
</feature>
<dbReference type="InterPro" id="IPR013083">
    <property type="entry name" value="Znf_RING/FYVE/PHD"/>
</dbReference>
<dbReference type="PROSITE" id="PS00518">
    <property type="entry name" value="ZF_RING_1"/>
    <property type="match status" value="1"/>
</dbReference>
<dbReference type="STRING" id="43700.ENSMALP00000004075"/>
<dbReference type="PROSITE" id="PS50089">
    <property type="entry name" value="ZF_RING_2"/>
    <property type="match status" value="1"/>
</dbReference>
<evidence type="ECO:0000256" key="3">
    <source>
        <dbReference type="ARBA" id="ARBA00022833"/>
    </source>
</evidence>
<dbReference type="InterPro" id="IPR017907">
    <property type="entry name" value="Znf_RING_CS"/>
</dbReference>
<feature type="domain" description="RING-type" evidence="6">
    <location>
        <begin position="7"/>
        <end position="61"/>
    </location>
</feature>
<dbReference type="PANTHER" id="PTHR22791:SF14">
    <property type="entry name" value="RING FINGER PROTEIN 227"/>
    <property type="match status" value="1"/>
</dbReference>
<evidence type="ECO:0000256" key="5">
    <source>
        <dbReference type="SAM" id="MobiDB-lite"/>
    </source>
</evidence>
<dbReference type="Pfam" id="PF13445">
    <property type="entry name" value="zf-RING_UBOX"/>
    <property type="match status" value="1"/>
</dbReference>
<dbReference type="GO" id="GO:0016567">
    <property type="term" value="P:protein ubiquitination"/>
    <property type="evidence" value="ECO:0007669"/>
    <property type="project" value="TreeGrafter"/>
</dbReference>
<reference evidence="7" key="1">
    <citation type="submission" date="2025-08" db="UniProtKB">
        <authorList>
            <consortium name="Ensembl"/>
        </authorList>
    </citation>
    <scope>IDENTIFICATION</scope>
</reference>
<dbReference type="InterPro" id="IPR051435">
    <property type="entry name" value="RING_finger_E3_ubiq-ligases"/>
</dbReference>
<organism evidence="7 8">
    <name type="scientific">Monopterus albus</name>
    <name type="common">Swamp eel</name>
    <dbReference type="NCBI Taxonomy" id="43700"/>
    <lineage>
        <taxon>Eukaryota</taxon>
        <taxon>Metazoa</taxon>
        <taxon>Chordata</taxon>
        <taxon>Craniata</taxon>
        <taxon>Vertebrata</taxon>
        <taxon>Euteleostomi</taxon>
        <taxon>Actinopterygii</taxon>
        <taxon>Neopterygii</taxon>
        <taxon>Teleostei</taxon>
        <taxon>Neoteleostei</taxon>
        <taxon>Acanthomorphata</taxon>
        <taxon>Anabantaria</taxon>
        <taxon>Synbranchiformes</taxon>
        <taxon>Synbranchidae</taxon>
        <taxon>Monopterus</taxon>
    </lineage>
</organism>
<evidence type="ECO:0000256" key="2">
    <source>
        <dbReference type="ARBA" id="ARBA00022771"/>
    </source>
</evidence>
<evidence type="ECO:0000259" key="6">
    <source>
        <dbReference type="PROSITE" id="PS50089"/>
    </source>
</evidence>
<dbReference type="PANTHER" id="PTHR22791">
    <property type="entry name" value="RING-TYPE DOMAIN-CONTAINING PROTEIN"/>
    <property type="match status" value="1"/>
</dbReference>
<proteinExistence type="predicted"/>
<dbReference type="SMART" id="SM00184">
    <property type="entry name" value="RING"/>
    <property type="match status" value="1"/>
</dbReference>
<dbReference type="GO" id="GO:0061630">
    <property type="term" value="F:ubiquitin protein ligase activity"/>
    <property type="evidence" value="ECO:0007669"/>
    <property type="project" value="TreeGrafter"/>
</dbReference>
<dbReference type="InterPro" id="IPR001841">
    <property type="entry name" value="Znf_RING"/>
</dbReference>
<evidence type="ECO:0000313" key="8">
    <source>
        <dbReference type="Proteomes" id="UP000261600"/>
    </source>
</evidence>
<dbReference type="Proteomes" id="UP000261600">
    <property type="component" value="Unplaced"/>
</dbReference>
<keyword evidence="1" id="KW-0479">Metal-binding</keyword>
<keyword evidence="2 4" id="KW-0863">Zinc-finger</keyword>
<reference evidence="7" key="2">
    <citation type="submission" date="2025-09" db="UniProtKB">
        <authorList>
            <consortium name="Ensembl"/>
        </authorList>
    </citation>
    <scope>IDENTIFICATION</scope>
</reference>